<dbReference type="PROSITE" id="PS51099">
    <property type="entry name" value="PTS_EIIB_TYPE_2"/>
    <property type="match status" value="1"/>
</dbReference>
<name>S2RAH0_LACPA</name>
<dbReference type="SUPFAM" id="SSF52794">
    <property type="entry name" value="PTS system IIB component-like"/>
    <property type="match status" value="1"/>
</dbReference>
<protein>
    <submittedName>
        <fullName evidence="6">PTS system, fructose subfamily, IIA component domain protein</fullName>
    </submittedName>
</protein>
<dbReference type="Pfam" id="PF02302">
    <property type="entry name" value="PTS_IIB"/>
    <property type="match status" value="1"/>
</dbReference>
<evidence type="ECO:0000256" key="2">
    <source>
        <dbReference type="ARBA" id="ARBA00022597"/>
    </source>
</evidence>
<dbReference type="InterPro" id="IPR036095">
    <property type="entry name" value="PTS_EIIB-like_sf"/>
</dbReference>
<dbReference type="GO" id="GO:0008982">
    <property type="term" value="F:protein-N(PI)-phosphohistidine-sugar phosphotransferase activity"/>
    <property type="evidence" value="ECO:0007669"/>
    <property type="project" value="InterPro"/>
</dbReference>
<feature type="domain" description="PTS EIIB type-2" evidence="5">
    <location>
        <begin position="6"/>
        <end position="47"/>
    </location>
</feature>
<dbReference type="InterPro" id="IPR050864">
    <property type="entry name" value="Bacterial_PTS_Sugar_Transport"/>
</dbReference>
<keyword evidence="4" id="KW-0598">Phosphotransferase system</keyword>
<dbReference type="GO" id="GO:0090563">
    <property type="term" value="F:protein-phosphocysteine-sugar phosphotransferase activity"/>
    <property type="evidence" value="ECO:0007669"/>
    <property type="project" value="TreeGrafter"/>
</dbReference>
<gene>
    <name evidence="6" type="ORF">Lpp126_11730</name>
</gene>
<evidence type="ECO:0000259" key="5">
    <source>
        <dbReference type="PROSITE" id="PS51099"/>
    </source>
</evidence>
<keyword evidence="1" id="KW-0813">Transport</keyword>
<dbReference type="InterPro" id="IPR003501">
    <property type="entry name" value="PTS_EIIB_2/3"/>
</dbReference>
<dbReference type="InterPro" id="IPR013011">
    <property type="entry name" value="PTS_EIIB_2"/>
</dbReference>
<keyword evidence="3" id="KW-0808">Transferase</keyword>
<reference evidence="6 7" key="1">
    <citation type="journal article" date="2013" name="PLoS ONE">
        <title>Lactobacillus paracasei comparative genomics: towards species pan-genome definition and exploitation of diversity.</title>
        <authorList>
            <person name="Smokvina T."/>
            <person name="Wels M."/>
            <person name="Polka J."/>
            <person name="Chervaux C."/>
            <person name="Brisse S."/>
            <person name="Boekhorst J."/>
            <person name="van Hylckama Vlieg J.E."/>
            <person name="Siezen R.J."/>
        </authorList>
    </citation>
    <scope>NUCLEOTIDE SEQUENCE [LARGE SCALE GENOMIC DNA]</scope>
    <source>
        <strain evidence="6 7">Lpp126</strain>
    </source>
</reference>
<organism evidence="6 7">
    <name type="scientific">Lacticaseibacillus paracasei subsp. paracasei Lpp126</name>
    <dbReference type="NCBI Taxonomy" id="1256206"/>
    <lineage>
        <taxon>Bacteria</taxon>
        <taxon>Bacillati</taxon>
        <taxon>Bacillota</taxon>
        <taxon>Bacilli</taxon>
        <taxon>Lactobacillales</taxon>
        <taxon>Lactobacillaceae</taxon>
        <taxon>Lacticaseibacillus</taxon>
    </lineage>
</organism>
<keyword evidence="2" id="KW-0762">Sugar transport</keyword>
<evidence type="ECO:0000256" key="1">
    <source>
        <dbReference type="ARBA" id="ARBA00022448"/>
    </source>
</evidence>
<dbReference type="GO" id="GO:0009401">
    <property type="term" value="P:phosphoenolpyruvate-dependent sugar phosphotransferase system"/>
    <property type="evidence" value="ECO:0007669"/>
    <property type="project" value="UniProtKB-KW"/>
</dbReference>
<proteinExistence type="predicted"/>
<sequence length="47" mass="4924">MAKYDLIAATGCATGIAHTYMAQEALEQAAKKMGLTIKVETHGQTGV</sequence>
<dbReference type="Gene3D" id="3.40.50.2300">
    <property type="match status" value="1"/>
</dbReference>
<dbReference type="AlphaFoldDB" id="S2RAH0"/>
<dbReference type="PANTHER" id="PTHR30505:SF0">
    <property type="entry name" value="FRUCTOSE-LIKE PTS SYSTEM EIIBC COMPONENT-RELATED"/>
    <property type="match status" value="1"/>
</dbReference>
<evidence type="ECO:0000313" key="7">
    <source>
        <dbReference type="Proteomes" id="UP000014243"/>
    </source>
</evidence>
<accession>S2RAH0</accession>
<comment type="caution">
    <text evidence="6">The sequence shown here is derived from an EMBL/GenBank/DDBJ whole genome shotgun (WGS) entry which is preliminary data.</text>
</comment>
<evidence type="ECO:0000313" key="6">
    <source>
        <dbReference type="EMBL" id="EPC74245.1"/>
    </source>
</evidence>
<dbReference type="GO" id="GO:0005886">
    <property type="term" value="C:plasma membrane"/>
    <property type="evidence" value="ECO:0007669"/>
    <property type="project" value="TreeGrafter"/>
</dbReference>
<dbReference type="PANTHER" id="PTHR30505">
    <property type="entry name" value="FRUCTOSE-LIKE PERMEASE"/>
    <property type="match status" value="1"/>
</dbReference>
<evidence type="ECO:0000256" key="3">
    <source>
        <dbReference type="ARBA" id="ARBA00022679"/>
    </source>
</evidence>
<feature type="non-terminal residue" evidence="6">
    <location>
        <position position="47"/>
    </location>
</feature>
<evidence type="ECO:0000256" key="4">
    <source>
        <dbReference type="ARBA" id="ARBA00022683"/>
    </source>
</evidence>
<dbReference type="Proteomes" id="UP000014243">
    <property type="component" value="Unassembled WGS sequence"/>
</dbReference>
<dbReference type="EMBL" id="ANKC01000839">
    <property type="protein sequence ID" value="EPC74245.1"/>
    <property type="molecule type" value="Genomic_DNA"/>
</dbReference>